<dbReference type="InterPro" id="IPR006565">
    <property type="entry name" value="BTP"/>
</dbReference>
<keyword evidence="4" id="KW-0539">Nucleus</keyword>
<dbReference type="AlphaFoldDB" id="A0A7J6DY79"/>
<accession>A0A7J6DY79</accession>
<keyword evidence="2" id="KW-0805">Transcription regulation</keyword>
<feature type="compositionally biased region" description="Basic and acidic residues" evidence="5">
    <location>
        <begin position="242"/>
        <end position="251"/>
    </location>
</feature>
<evidence type="ECO:0000313" key="7">
    <source>
        <dbReference type="EMBL" id="KAF4350580.1"/>
    </source>
</evidence>
<dbReference type="InterPro" id="IPR009072">
    <property type="entry name" value="Histone-fold"/>
</dbReference>
<feature type="compositionally biased region" description="Low complexity" evidence="5">
    <location>
        <begin position="87"/>
        <end position="98"/>
    </location>
</feature>
<protein>
    <recommendedName>
        <fullName evidence="6">Bromodomain associated domain-containing protein</fullName>
    </recommendedName>
</protein>
<organism evidence="7 8">
    <name type="scientific">Cannabis sativa</name>
    <name type="common">Hemp</name>
    <name type="synonym">Marijuana</name>
    <dbReference type="NCBI Taxonomy" id="3483"/>
    <lineage>
        <taxon>Eukaryota</taxon>
        <taxon>Viridiplantae</taxon>
        <taxon>Streptophyta</taxon>
        <taxon>Embryophyta</taxon>
        <taxon>Tracheophyta</taxon>
        <taxon>Spermatophyta</taxon>
        <taxon>Magnoliopsida</taxon>
        <taxon>eudicotyledons</taxon>
        <taxon>Gunneridae</taxon>
        <taxon>Pentapetalae</taxon>
        <taxon>rosids</taxon>
        <taxon>fabids</taxon>
        <taxon>Rosales</taxon>
        <taxon>Cannabaceae</taxon>
        <taxon>Cannabis</taxon>
    </lineage>
</organism>
<dbReference type="InterPro" id="IPR037818">
    <property type="entry name" value="TAF8"/>
</dbReference>
<dbReference type="Proteomes" id="UP000525078">
    <property type="component" value="Unassembled WGS sequence"/>
</dbReference>
<gene>
    <name evidence="7" type="ORF">F8388_019714</name>
</gene>
<dbReference type="SMART" id="SM00576">
    <property type="entry name" value="BTP"/>
    <property type="match status" value="1"/>
</dbReference>
<dbReference type="PANTHER" id="PTHR46338">
    <property type="entry name" value="TRANSCRIPTION INITIATION FACTOR TFIID SUBUNIT 8"/>
    <property type="match status" value="1"/>
</dbReference>
<proteinExistence type="predicted"/>
<evidence type="ECO:0000259" key="6">
    <source>
        <dbReference type="SMART" id="SM00576"/>
    </source>
</evidence>
<keyword evidence="3" id="KW-0804">Transcription</keyword>
<evidence type="ECO:0000256" key="4">
    <source>
        <dbReference type="ARBA" id="ARBA00023242"/>
    </source>
</evidence>
<feature type="region of interest" description="Disordered" evidence="5">
    <location>
        <begin position="76"/>
        <end position="120"/>
    </location>
</feature>
<name>A0A7J6DY79_CANSA</name>
<feature type="domain" description="Bromodomain associated" evidence="6">
    <location>
        <begin position="123"/>
        <end position="199"/>
    </location>
</feature>
<dbReference type="EMBL" id="JAATIP010000364">
    <property type="protein sequence ID" value="KAF4350580.1"/>
    <property type="molecule type" value="Genomic_DNA"/>
</dbReference>
<evidence type="ECO:0000256" key="1">
    <source>
        <dbReference type="ARBA" id="ARBA00004123"/>
    </source>
</evidence>
<dbReference type="GO" id="GO:0046982">
    <property type="term" value="F:protein heterodimerization activity"/>
    <property type="evidence" value="ECO:0007669"/>
    <property type="project" value="InterPro"/>
</dbReference>
<evidence type="ECO:0000256" key="5">
    <source>
        <dbReference type="SAM" id="MobiDB-lite"/>
    </source>
</evidence>
<dbReference type="PANTHER" id="PTHR46338:SF13">
    <property type="entry name" value="TRANSCRIPTION INITIATION FACTOR TFIID SUBUNIT 8-LIKE"/>
    <property type="match status" value="1"/>
</dbReference>
<comment type="caution">
    <text evidence="7">The sequence shown here is derived from an EMBL/GenBank/DDBJ whole genome shotgun (WGS) entry which is preliminary data.</text>
</comment>
<feature type="region of interest" description="Disordered" evidence="5">
    <location>
        <begin position="242"/>
        <end position="262"/>
    </location>
</feature>
<dbReference type="CDD" id="cd00076">
    <property type="entry name" value="HFD_SF"/>
    <property type="match status" value="1"/>
</dbReference>
<sequence length="382" mass="41851">MAQTNFTTPNKDTSKASTRYLVLVEIWASTTSILVLPLDLGRLSAGVAIAQEDDDDVSGQTVEAVWDVSIKNTMEKTMGLSRRRKNTNSTSQSQSTMKPKPKPKSSKKSQTPAAEIESESTPPDFSFAIAKIAVAQICNAAGFKYTRLSAIDTLTLVTTNYIEAIAKSSASIAAASNRSQSNIFDITNALHDLESHRGFSGASNLHRTNYCLLTSALLAELSHFVDSNVETPFAKPIPRRRFLDTNAREKSNPSPNPLRAPHIPNWLPQLPEFAKCDAVSSSHHKNGEEMWENCRGGSGMGMGVLIANGDLGVTKSELGLRTKRGRVRFKIGDNRTKKHEVLKGGKRVYWDDTNTTDTSSFNKDYVSIVANQLNDGDDDDIR</sequence>
<dbReference type="Pfam" id="PF07524">
    <property type="entry name" value="Bromo_TP"/>
    <property type="match status" value="1"/>
</dbReference>
<evidence type="ECO:0000256" key="3">
    <source>
        <dbReference type="ARBA" id="ARBA00023163"/>
    </source>
</evidence>
<dbReference type="GO" id="GO:0005669">
    <property type="term" value="C:transcription factor TFIID complex"/>
    <property type="evidence" value="ECO:0007669"/>
    <property type="project" value="InterPro"/>
</dbReference>
<evidence type="ECO:0000256" key="2">
    <source>
        <dbReference type="ARBA" id="ARBA00023015"/>
    </source>
</evidence>
<dbReference type="Gene3D" id="1.10.20.10">
    <property type="entry name" value="Histone, subunit A"/>
    <property type="match status" value="1"/>
</dbReference>
<evidence type="ECO:0000313" key="8">
    <source>
        <dbReference type="Proteomes" id="UP000525078"/>
    </source>
</evidence>
<reference evidence="7 8" key="1">
    <citation type="journal article" date="2020" name="bioRxiv">
        <title>Sequence and annotation of 42 cannabis genomes reveals extensive copy number variation in cannabinoid synthesis and pathogen resistance genes.</title>
        <authorList>
            <person name="Mckernan K.J."/>
            <person name="Helbert Y."/>
            <person name="Kane L.T."/>
            <person name="Ebling H."/>
            <person name="Zhang L."/>
            <person name="Liu B."/>
            <person name="Eaton Z."/>
            <person name="Mclaughlin S."/>
            <person name="Kingan S."/>
            <person name="Baybayan P."/>
            <person name="Concepcion G."/>
            <person name="Jordan M."/>
            <person name="Riva A."/>
            <person name="Barbazuk W."/>
            <person name="Harkins T."/>
        </authorList>
    </citation>
    <scope>NUCLEOTIDE SEQUENCE [LARGE SCALE GENOMIC DNA]</scope>
    <source>
        <strain evidence="8">cv. Jamaican Lion 4</strain>
        <tissue evidence="7">Leaf</tissue>
    </source>
</reference>
<comment type="subcellular location">
    <subcellularLocation>
        <location evidence="1">Nucleus</location>
    </subcellularLocation>
</comment>